<dbReference type="InterPro" id="IPR023997">
    <property type="entry name" value="TonB-dep_OMP_SusC/RagA_CS"/>
</dbReference>
<dbReference type="InterPro" id="IPR037066">
    <property type="entry name" value="Plug_dom_sf"/>
</dbReference>
<feature type="chain" id="PRO_5046764006" evidence="8">
    <location>
        <begin position="22"/>
        <end position="1051"/>
    </location>
</feature>
<evidence type="ECO:0000256" key="5">
    <source>
        <dbReference type="ARBA" id="ARBA00023136"/>
    </source>
</evidence>
<dbReference type="PROSITE" id="PS52016">
    <property type="entry name" value="TONB_DEPENDENT_REC_3"/>
    <property type="match status" value="1"/>
</dbReference>
<evidence type="ECO:0000259" key="9">
    <source>
        <dbReference type="Pfam" id="PF07715"/>
    </source>
</evidence>
<feature type="domain" description="TonB-dependent receptor plug" evidence="9">
    <location>
        <begin position="117"/>
        <end position="244"/>
    </location>
</feature>
<keyword evidence="2 7" id="KW-0813">Transport</keyword>
<feature type="signal peptide" evidence="8">
    <location>
        <begin position="1"/>
        <end position="21"/>
    </location>
</feature>
<dbReference type="NCBIfam" id="TIGR04057">
    <property type="entry name" value="SusC_RagA_signa"/>
    <property type="match status" value="1"/>
</dbReference>
<accession>A0ABZ2ZB46</accession>
<keyword evidence="5 7" id="KW-0472">Membrane</keyword>
<evidence type="ECO:0000256" key="4">
    <source>
        <dbReference type="ARBA" id="ARBA00022692"/>
    </source>
</evidence>
<dbReference type="InterPro" id="IPR036942">
    <property type="entry name" value="Beta-barrel_TonB_sf"/>
</dbReference>
<evidence type="ECO:0000313" key="10">
    <source>
        <dbReference type="EMBL" id="WZN47936.1"/>
    </source>
</evidence>
<evidence type="ECO:0000256" key="7">
    <source>
        <dbReference type="PROSITE-ProRule" id="PRU01360"/>
    </source>
</evidence>
<comment type="subcellular location">
    <subcellularLocation>
        <location evidence="1 7">Cell outer membrane</location>
        <topology evidence="1 7">Multi-pass membrane protein</topology>
    </subcellularLocation>
</comment>
<keyword evidence="3 7" id="KW-1134">Transmembrane beta strand</keyword>
<keyword evidence="4 7" id="KW-0812">Transmembrane</keyword>
<protein>
    <submittedName>
        <fullName evidence="10">SusC/RagA family TonB-linked outer membrane protein</fullName>
    </submittedName>
</protein>
<dbReference type="Pfam" id="PF13715">
    <property type="entry name" value="CarbopepD_reg_2"/>
    <property type="match status" value="1"/>
</dbReference>
<gene>
    <name evidence="10" type="ORF">WJU22_07070</name>
</gene>
<dbReference type="Gene3D" id="2.170.130.10">
    <property type="entry name" value="TonB-dependent receptor, plug domain"/>
    <property type="match status" value="1"/>
</dbReference>
<keyword evidence="8" id="KW-0732">Signal</keyword>
<sequence length="1051" mass="117630">MFKRIFLLKFLLLLLCVSAYAQERRITGKVREKDGSPLPGATIIEKSHRTNGTVASADGSFALTLKGTGNVIIVSLIGFDPQEVNVAGKDAVDIVLQVGSKTLGDYVVIGYQEVSRRKNTASIATVKGETIENLPAVSVDMMLQGRVSGVNVQNFTGEPGVRNTLVVRGNTSVLRGYDEARALSRPLYVIDGIPTSASELGELESNGTGTNAIAGLNPNDIESIDILKDASAAAIYGSRGSNGIIIIKTKIPKLGKPQFNFSTYHGFTRRPQLAEVVGGAEERRLKMKLLNLYNGYIDNESLPMMLTDSLNPAFNNATDWQGMFYQNGQIDNYDVSMSGASDIFNYRVSLGHYKEDGIIKKTGFKRYTVMARLGAKFTPWLENQTRVRINRTDRPRSSNERTGSFFAFDTYSMPSSFFGLTDASKDYLLGNDRGQNKNINNQLELSTVFNVSLMKNLRFNTTLTYSNESSARNFYQPGLVRNNTFGFGAAFSSKTEGIIMYNTLEYSKKIGKHDLNGIIGQNAEYTQYQNTFASADLIPNDYIWVVNVANKNYSTTSSLTTEEGMQSLFSRINYSFNDRYLLSAVFNFDASSKFGKDSRWGFFPSVSAGWIVSDEPFMKDLSWLSFLKVRGSYGVTGTQPQRNYLGYNTYVVNQAAFQGSIGATSYNGVPVIRPNYFDGIAQKDLSWEESRQGNVGLEAGFFKDRIRVIADLYNRSTSKGFFSYLLPNSSGYTEAQTNAIGLRNAGVELTINTRNLNPKSKLQWYTDFVFSHNQNTITALPNGGRSIVFNYNTGVYGLDYLLTVGRPANQYYVFESRGIYSTEKDIPFNLLTGRLLTNFVGYEYHPGDPILVDQDGNFDIKEPMDQIIGGDPNPRYYGGLNNNFEYKGFTFGVFLSYTFGRSIMNSYLNRRLEYLFEGSGDGGETAFSRRAIFDVDKLNYWKRSGDIAEYPTLSLVRDQRSPYRFLDKNTMYIEDGSYVRIKTVTFGYNFQKPIIERLKLSRLRLYGVIDNMYTFQRNNIPDAEAVNAYGVYTGDGYPIPMKFTLGIDVGF</sequence>
<organism evidence="10 11">
    <name type="scientific">Chitinophaga caseinilytica</name>
    <dbReference type="NCBI Taxonomy" id="2267521"/>
    <lineage>
        <taxon>Bacteria</taxon>
        <taxon>Pseudomonadati</taxon>
        <taxon>Bacteroidota</taxon>
        <taxon>Chitinophagia</taxon>
        <taxon>Chitinophagales</taxon>
        <taxon>Chitinophagaceae</taxon>
        <taxon>Chitinophaga</taxon>
    </lineage>
</organism>
<dbReference type="InterPro" id="IPR012910">
    <property type="entry name" value="Plug_dom"/>
</dbReference>
<dbReference type="Proteomes" id="UP001449657">
    <property type="component" value="Chromosome"/>
</dbReference>
<proteinExistence type="inferred from homology"/>
<evidence type="ECO:0000256" key="1">
    <source>
        <dbReference type="ARBA" id="ARBA00004571"/>
    </source>
</evidence>
<dbReference type="InterPro" id="IPR039426">
    <property type="entry name" value="TonB-dep_rcpt-like"/>
</dbReference>
<dbReference type="InterPro" id="IPR023996">
    <property type="entry name" value="TonB-dep_OMP_SusC/RagA"/>
</dbReference>
<dbReference type="RefSeq" id="WP_341842544.1">
    <property type="nucleotide sequence ID" value="NZ_CP149792.1"/>
</dbReference>
<dbReference type="EMBL" id="CP150096">
    <property type="protein sequence ID" value="WZN47936.1"/>
    <property type="molecule type" value="Genomic_DNA"/>
</dbReference>
<dbReference type="Pfam" id="PF07715">
    <property type="entry name" value="Plug"/>
    <property type="match status" value="1"/>
</dbReference>
<keyword evidence="6 7" id="KW-0998">Cell outer membrane</keyword>
<dbReference type="Gene3D" id="2.40.170.20">
    <property type="entry name" value="TonB-dependent receptor, beta-barrel domain"/>
    <property type="match status" value="1"/>
</dbReference>
<evidence type="ECO:0000256" key="3">
    <source>
        <dbReference type="ARBA" id="ARBA00022452"/>
    </source>
</evidence>
<name>A0ABZ2ZB46_9BACT</name>
<evidence type="ECO:0000256" key="6">
    <source>
        <dbReference type="ARBA" id="ARBA00023237"/>
    </source>
</evidence>
<dbReference type="SUPFAM" id="SSF49464">
    <property type="entry name" value="Carboxypeptidase regulatory domain-like"/>
    <property type="match status" value="1"/>
</dbReference>
<keyword evidence="11" id="KW-1185">Reference proteome</keyword>
<dbReference type="InterPro" id="IPR008969">
    <property type="entry name" value="CarboxyPept-like_regulatory"/>
</dbReference>
<dbReference type="SUPFAM" id="SSF56935">
    <property type="entry name" value="Porins"/>
    <property type="match status" value="1"/>
</dbReference>
<reference evidence="10 11" key="1">
    <citation type="submission" date="2024-03" db="EMBL/GenBank/DDBJ databases">
        <title>Chitinophaga caseinilytica sp. nov., a casein hydrolysing bacterium isolated from forest soil.</title>
        <authorList>
            <person name="Lee D.S."/>
            <person name="Han D.M."/>
            <person name="Baek J.H."/>
            <person name="Choi D.G."/>
            <person name="Jeon J.H."/>
            <person name="Jeon C.O."/>
        </authorList>
    </citation>
    <scope>NUCLEOTIDE SEQUENCE [LARGE SCALE GENOMIC DNA]</scope>
    <source>
        <strain evidence="10 11">KACC 19118</strain>
    </source>
</reference>
<dbReference type="Gene3D" id="2.60.40.1120">
    <property type="entry name" value="Carboxypeptidase-like, regulatory domain"/>
    <property type="match status" value="1"/>
</dbReference>
<evidence type="ECO:0000313" key="11">
    <source>
        <dbReference type="Proteomes" id="UP001449657"/>
    </source>
</evidence>
<evidence type="ECO:0000256" key="8">
    <source>
        <dbReference type="SAM" id="SignalP"/>
    </source>
</evidence>
<evidence type="ECO:0000256" key="2">
    <source>
        <dbReference type="ARBA" id="ARBA00022448"/>
    </source>
</evidence>
<dbReference type="NCBIfam" id="TIGR04056">
    <property type="entry name" value="OMP_RagA_SusC"/>
    <property type="match status" value="1"/>
</dbReference>
<comment type="similarity">
    <text evidence="7">Belongs to the TonB-dependent receptor family.</text>
</comment>